<evidence type="ECO:0000313" key="2">
    <source>
        <dbReference type="EMBL" id="BBY28626.1"/>
    </source>
</evidence>
<dbReference type="Proteomes" id="UP000467193">
    <property type="component" value="Chromosome"/>
</dbReference>
<organism evidence="2 3">
    <name type="scientific">Mycolicibacterium sediminis</name>
    <dbReference type="NCBI Taxonomy" id="1286180"/>
    <lineage>
        <taxon>Bacteria</taxon>
        <taxon>Bacillati</taxon>
        <taxon>Actinomycetota</taxon>
        <taxon>Actinomycetes</taxon>
        <taxon>Mycobacteriales</taxon>
        <taxon>Mycobacteriaceae</taxon>
        <taxon>Mycolicibacterium</taxon>
    </lineage>
</organism>
<proteinExistence type="predicted"/>
<gene>
    <name evidence="2" type="ORF">MSEDJ_27220</name>
</gene>
<sequence>MTMVQSTLRVLAAIAVTVLAALALYFVFLHGKDPTDPRVQSAAAGHLVSSDPHG</sequence>
<reference evidence="2 3" key="1">
    <citation type="journal article" date="2019" name="Emerg. Microbes Infect.">
        <title>Comprehensive subspecies identification of 175 nontuberculous mycobacteria species based on 7547 genomic profiles.</title>
        <authorList>
            <person name="Matsumoto Y."/>
            <person name="Kinjo T."/>
            <person name="Motooka D."/>
            <person name="Nabeya D."/>
            <person name="Jung N."/>
            <person name="Uechi K."/>
            <person name="Horii T."/>
            <person name="Iida T."/>
            <person name="Fujita J."/>
            <person name="Nakamura S."/>
        </authorList>
    </citation>
    <scope>NUCLEOTIDE SEQUENCE [LARGE SCALE GENOMIC DNA]</scope>
    <source>
        <strain evidence="2 3">JCM 17899</strain>
    </source>
</reference>
<feature type="transmembrane region" description="Helical" evidence="1">
    <location>
        <begin position="6"/>
        <end position="28"/>
    </location>
</feature>
<dbReference type="EMBL" id="AP022588">
    <property type="protein sequence ID" value="BBY28626.1"/>
    <property type="molecule type" value="Genomic_DNA"/>
</dbReference>
<protein>
    <submittedName>
        <fullName evidence="2">Uncharacterized protein</fullName>
    </submittedName>
</protein>
<name>A0A7I7QS27_9MYCO</name>
<keyword evidence="1" id="KW-1133">Transmembrane helix</keyword>
<dbReference type="RefSeq" id="WP_163797508.1">
    <property type="nucleotide sequence ID" value="NZ_AP022588.1"/>
</dbReference>
<dbReference type="KEGG" id="msei:MSEDJ_27220"/>
<keyword evidence="3" id="KW-1185">Reference proteome</keyword>
<evidence type="ECO:0000313" key="3">
    <source>
        <dbReference type="Proteomes" id="UP000467193"/>
    </source>
</evidence>
<keyword evidence="1" id="KW-0812">Transmembrane</keyword>
<accession>A0A7I7QS27</accession>
<dbReference type="AlphaFoldDB" id="A0A7I7QS27"/>
<evidence type="ECO:0000256" key="1">
    <source>
        <dbReference type="SAM" id="Phobius"/>
    </source>
</evidence>
<keyword evidence="1" id="KW-0472">Membrane</keyword>